<dbReference type="AlphaFoldDB" id="A0A4R2ISC5"/>
<proteinExistence type="predicted"/>
<accession>A0A4R2ISC5</accession>
<keyword evidence="2" id="KW-1185">Reference proteome</keyword>
<dbReference type="EMBL" id="SLWR01000005">
    <property type="protein sequence ID" value="TCO47857.1"/>
    <property type="molecule type" value="Genomic_DNA"/>
</dbReference>
<gene>
    <name evidence="1" type="ORF">EV646_105415</name>
</gene>
<organism evidence="1 2">
    <name type="scientific">Kribbella antiqua</name>
    <dbReference type="NCBI Taxonomy" id="2512217"/>
    <lineage>
        <taxon>Bacteria</taxon>
        <taxon>Bacillati</taxon>
        <taxon>Actinomycetota</taxon>
        <taxon>Actinomycetes</taxon>
        <taxon>Propionibacteriales</taxon>
        <taxon>Kribbellaceae</taxon>
        <taxon>Kribbella</taxon>
    </lineage>
</organism>
<dbReference type="Proteomes" id="UP000295573">
    <property type="component" value="Unassembled WGS sequence"/>
</dbReference>
<comment type="caution">
    <text evidence="1">The sequence shown here is derived from an EMBL/GenBank/DDBJ whole genome shotgun (WGS) entry which is preliminary data.</text>
</comment>
<reference evidence="1 2" key="1">
    <citation type="journal article" date="2015" name="Stand. Genomic Sci.">
        <title>Genomic Encyclopedia of Bacterial and Archaeal Type Strains, Phase III: the genomes of soil and plant-associated and newly described type strains.</title>
        <authorList>
            <person name="Whitman W.B."/>
            <person name="Woyke T."/>
            <person name="Klenk H.P."/>
            <person name="Zhou Y."/>
            <person name="Lilburn T.G."/>
            <person name="Beck B.J."/>
            <person name="De Vos P."/>
            <person name="Vandamme P."/>
            <person name="Eisen J.A."/>
            <person name="Garrity G."/>
            <person name="Hugenholtz P."/>
            <person name="Kyrpides N.C."/>
        </authorList>
    </citation>
    <scope>NUCLEOTIDE SEQUENCE [LARGE SCALE GENOMIC DNA]</scope>
    <source>
        <strain evidence="1 2">VKM Ac-2541</strain>
    </source>
</reference>
<sequence length="187" mass="21499">MVNDADLQHRLDALRKFQELHEVPVSDRETQSPAAALKTLNDAVASAPNAYRDYLVEAVTCYEHALYRAAILLVWAATVEHLYLVASNHRNGIKNLEAANFSRFGQSKTYRRIKKKDDFLYLGEAHWLQLAEDAGMMNRNARQILVDRLNLRNRCGHPTKYRPGREETVVFIESLLLNFLSGQMLNW</sequence>
<evidence type="ECO:0008006" key="3">
    <source>
        <dbReference type="Google" id="ProtNLM"/>
    </source>
</evidence>
<dbReference type="OrthoDB" id="3837855at2"/>
<dbReference type="RefSeq" id="WP_132149671.1">
    <property type="nucleotide sequence ID" value="NZ_SLWR01000005.1"/>
</dbReference>
<name>A0A4R2ISC5_9ACTN</name>
<protein>
    <recommendedName>
        <fullName evidence="3">RiboL-PSP-HEPN domain-containing protein</fullName>
    </recommendedName>
</protein>
<evidence type="ECO:0000313" key="2">
    <source>
        <dbReference type="Proteomes" id="UP000295573"/>
    </source>
</evidence>
<evidence type="ECO:0000313" key="1">
    <source>
        <dbReference type="EMBL" id="TCO47857.1"/>
    </source>
</evidence>